<dbReference type="RefSeq" id="WP_147312359.1">
    <property type="nucleotide sequence ID" value="NZ_QTTT01000001.1"/>
</dbReference>
<evidence type="ECO:0000313" key="2">
    <source>
        <dbReference type="Proteomes" id="UP000256661"/>
    </source>
</evidence>
<name>A0A3D9SWG1_9ACTN</name>
<comment type="caution">
    <text evidence="1">The sequence shown here is derived from an EMBL/GenBank/DDBJ whole genome shotgun (WGS) entry which is preliminary data.</text>
</comment>
<dbReference type="EMBL" id="QTTT01000001">
    <property type="protein sequence ID" value="REE98363.1"/>
    <property type="molecule type" value="Genomic_DNA"/>
</dbReference>
<dbReference type="AlphaFoldDB" id="A0A3D9SWG1"/>
<organism evidence="1 2">
    <name type="scientific">Thermomonospora umbrina</name>
    <dbReference type="NCBI Taxonomy" id="111806"/>
    <lineage>
        <taxon>Bacteria</taxon>
        <taxon>Bacillati</taxon>
        <taxon>Actinomycetota</taxon>
        <taxon>Actinomycetes</taxon>
        <taxon>Streptosporangiales</taxon>
        <taxon>Thermomonosporaceae</taxon>
        <taxon>Thermomonospora</taxon>
    </lineage>
</organism>
<dbReference type="Proteomes" id="UP000256661">
    <property type="component" value="Unassembled WGS sequence"/>
</dbReference>
<gene>
    <name evidence="1" type="ORF">DFJ69_3850</name>
</gene>
<sequence length="91" mass="10060">MTPHQGLPPCSMVITSGGLLVVKIASMGDDLYGLVASVADDGSPRYWGTWTSSCSAVYLPHRDYRPLVERRRPEALVPRSVCSPRPCQRMR</sequence>
<dbReference type="OrthoDB" id="9972313at2"/>
<reference evidence="1 2" key="1">
    <citation type="submission" date="2018-08" db="EMBL/GenBank/DDBJ databases">
        <title>Sequencing the genomes of 1000 actinobacteria strains.</title>
        <authorList>
            <person name="Klenk H.-P."/>
        </authorList>
    </citation>
    <scope>NUCLEOTIDE SEQUENCE [LARGE SCALE GENOMIC DNA]</scope>
    <source>
        <strain evidence="1 2">DSM 43927</strain>
    </source>
</reference>
<keyword evidence="2" id="KW-1185">Reference proteome</keyword>
<protein>
    <submittedName>
        <fullName evidence="1">Uncharacterized protein</fullName>
    </submittedName>
</protein>
<evidence type="ECO:0000313" key="1">
    <source>
        <dbReference type="EMBL" id="REE98363.1"/>
    </source>
</evidence>
<proteinExistence type="predicted"/>
<accession>A0A3D9SWG1</accession>